<dbReference type="SUPFAM" id="SSF100985">
    <property type="entry name" value="Sporulation inhibitor Sda"/>
    <property type="match status" value="1"/>
</dbReference>
<name>A0A494XHI5_9BACL</name>
<dbReference type="Proteomes" id="UP000282076">
    <property type="component" value="Unassembled WGS sequence"/>
</dbReference>
<evidence type="ECO:0000313" key="2">
    <source>
        <dbReference type="Proteomes" id="UP000282076"/>
    </source>
</evidence>
<sequence length="57" mass="6787">MRDIRNAIHTLDNDLLIDQFHSAYVQSPDDEYIQILLEEILDRQLTIEEVLLQPELH</sequence>
<evidence type="ECO:0000313" key="1">
    <source>
        <dbReference type="EMBL" id="RKP50100.1"/>
    </source>
</evidence>
<dbReference type="OrthoDB" id="2680244at2"/>
<dbReference type="InterPro" id="IPR036916">
    <property type="entry name" value="Sda_sf"/>
</dbReference>
<proteinExistence type="predicted"/>
<dbReference type="RefSeq" id="WP_120978783.1">
    <property type="nucleotide sequence ID" value="NZ_RBZM01000008.1"/>
</dbReference>
<dbReference type="EMBL" id="RBZM01000008">
    <property type="protein sequence ID" value="RKP50100.1"/>
    <property type="molecule type" value="Genomic_DNA"/>
</dbReference>
<organism evidence="1 2">
    <name type="scientific">Cohnella endophytica</name>
    <dbReference type="NCBI Taxonomy" id="2419778"/>
    <lineage>
        <taxon>Bacteria</taxon>
        <taxon>Bacillati</taxon>
        <taxon>Bacillota</taxon>
        <taxon>Bacilli</taxon>
        <taxon>Bacillales</taxon>
        <taxon>Paenibacillaceae</taxon>
        <taxon>Cohnella</taxon>
    </lineage>
</organism>
<accession>A0A494XHI5</accession>
<dbReference type="AlphaFoldDB" id="A0A494XHI5"/>
<keyword evidence="2" id="KW-1185">Reference proteome</keyword>
<gene>
    <name evidence="1" type="ORF">D7Z26_20030</name>
</gene>
<comment type="caution">
    <text evidence="1">The sequence shown here is derived from an EMBL/GenBank/DDBJ whole genome shotgun (WGS) entry which is preliminary data.</text>
</comment>
<reference evidence="1 2" key="1">
    <citation type="submission" date="2018-10" db="EMBL/GenBank/DDBJ databases">
        <title>Cohnella sp. M2MS4P-1, whole genome shotgun sequence.</title>
        <authorList>
            <person name="Tuo L."/>
        </authorList>
    </citation>
    <scope>NUCLEOTIDE SEQUENCE [LARGE SCALE GENOMIC DNA]</scope>
    <source>
        <strain evidence="1 2">M2MS4P-1</strain>
    </source>
</reference>
<protein>
    <submittedName>
        <fullName evidence="1">Sporulation histidine kinase inhibitor Sda</fullName>
    </submittedName>
</protein>